<keyword evidence="2 6" id="KW-0349">Heme</keyword>
<reference evidence="9 10" key="1">
    <citation type="submission" date="2018-11" db="EMBL/GenBank/DDBJ databases">
        <title>Genomic Encyclopedia of Type Strains, Phase IV (KMG-IV): sequencing the most valuable type-strain genomes for metagenomic binning, comparative biology and taxonomic classification.</title>
        <authorList>
            <person name="Goeker M."/>
        </authorList>
    </citation>
    <scope>NUCLEOTIDE SEQUENCE [LARGE SCALE GENOMIC DNA]</scope>
    <source>
        <strain evidence="9 10">DSM 104731</strain>
    </source>
</reference>
<evidence type="ECO:0000256" key="3">
    <source>
        <dbReference type="ARBA" id="ARBA00022723"/>
    </source>
</evidence>
<dbReference type="GO" id="GO:0020037">
    <property type="term" value="F:heme binding"/>
    <property type="evidence" value="ECO:0007669"/>
    <property type="project" value="InterPro"/>
</dbReference>
<organism evidence="9 10">
    <name type="scientific">Pacificibacter maritimus</name>
    <dbReference type="NCBI Taxonomy" id="762213"/>
    <lineage>
        <taxon>Bacteria</taxon>
        <taxon>Pseudomonadati</taxon>
        <taxon>Pseudomonadota</taxon>
        <taxon>Alphaproteobacteria</taxon>
        <taxon>Rhodobacterales</taxon>
        <taxon>Roseobacteraceae</taxon>
        <taxon>Pacificibacter</taxon>
    </lineage>
</organism>
<feature type="signal peptide" evidence="7">
    <location>
        <begin position="1"/>
        <end position="20"/>
    </location>
</feature>
<protein>
    <submittedName>
        <fullName evidence="9">Cytochrome c</fullName>
    </submittedName>
</protein>
<evidence type="ECO:0000313" key="10">
    <source>
        <dbReference type="Proteomes" id="UP000269689"/>
    </source>
</evidence>
<feature type="chain" id="PRO_5018013801" evidence="7">
    <location>
        <begin position="21"/>
        <end position="150"/>
    </location>
</feature>
<evidence type="ECO:0000259" key="8">
    <source>
        <dbReference type="PROSITE" id="PS51007"/>
    </source>
</evidence>
<dbReference type="Gene3D" id="1.10.760.10">
    <property type="entry name" value="Cytochrome c-like domain"/>
    <property type="match status" value="1"/>
</dbReference>
<evidence type="ECO:0000313" key="9">
    <source>
        <dbReference type="EMBL" id="RPE71890.1"/>
    </source>
</evidence>
<evidence type="ECO:0000256" key="4">
    <source>
        <dbReference type="ARBA" id="ARBA00022982"/>
    </source>
</evidence>
<evidence type="ECO:0000256" key="6">
    <source>
        <dbReference type="PROSITE-ProRule" id="PRU00433"/>
    </source>
</evidence>
<dbReference type="SUPFAM" id="SSF46626">
    <property type="entry name" value="Cytochrome c"/>
    <property type="match status" value="1"/>
</dbReference>
<sequence>MKRIFALTAAALFASSNAFAADVEKGEKEFKKCKACHTIASADEVIFKGGKTGPNLYGIVGRTAGADPEFSKYGDDLVALGETGLTWTEDLLVEYVRDPKGFLSAQLDTAARSKMSFKLKDASNIVAYLAAVGPQQEASAADDTVGSDAE</sequence>
<dbReference type="PANTHER" id="PTHR11961">
    <property type="entry name" value="CYTOCHROME C"/>
    <property type="match status" value="1"/>
</dbReference>
<dbReference type="RefSeq" id="WP_123792062.1">
    <property type="nucleotide sequence ID" value="NZ_RKQK01000001.1"/>
</dbReference>
<dbReference type="InterPro" id="IPR002327">
    <property type="entry name" value="Cyt_c_1A/1B"/>
</dbReference>
<evidence type="ECO:0000256" key="5">
    <source>
        <dbReference type="ARBA" id="ARBA00023004"/>
    </source>
</evidence>
<evidence type="ECO:0000256" key="2">
    <source>
        <dbReference type="ARBA" id="ARBA00022617"/>
    </source>
</evidence>
<dbReference type="GO" id="GO:0046872">
    <property type="term" value="F:metal ion binding"/>
    <property type="evidence" value="ECO:0007669"/>
    <property type="project" value="UniProtKB-KW"/>
</dbReference>
<dbReference type="Proteomes" id="UP000269689">
    <property type="component" value="Unassembled WGS sequence"/>
</dbReference>
<dbReference type="AlphaFoldDB" id="A0A3N4VDF0"/>
<accession>A0A3N4VDF0</accession>
<dbReference type="InterPro" id="IPR009056">
    <property type="entry name" value="Cyt_c-like_dom"/>
</dbReference>
<dbReference type="PROSITE" id="PS51007">
    <property type="entry name" value="CYTC"/>
    <property type="match status" value="1"/>
</dbReference>
<proteinExistence type="predicted"/>
<keyword evidence="7" id="KW-0732">Signal</keyword>
<comment type="caution">
    <text evidence="9">The sequence shown here is derived from an EMBL/GenBank/DDBJ whole genome shotgun (WGS) entry which is preliminary data.</text>
</comment>
<dbReference type="GO" id="GO:0009055">
    <property type="term" value="F:electron transfer activity"/>
    <property type="evidence" value="ECO:0007669"/>
    <property type="project" value="InterPro"/>
</dbReference>
<keyword evidence="4" id="KW-0249">Electron transport</keyword>
<evidence type="ECO:0000256" key="7">
    <source>
        <dbReference type="SAM" id="SignalP"/>
    </source>
</evidence>
<dbReference type="InterPro" id="IPR036909">
    <property type="entry name" value="Cyt_c-like_dom_sf"/>
</dbReference>
<keyword evidence="3 6" id="KW-0479">Metal-binding</keyword>
<keyword evidence="10" id="KW-1185">Reference proteome</keyword>
<feature type="domain" description="Cytochrome c" evidence="8">
    <location>
        <begin position="21"/>
        <end position="133"/>
    </location>
</feature>
<keyword evidence="1" id="KW-0813">Transport</keyword>
<name>A0A3N4VDF0_9RHOB</name>
<dbReference type="OrthoDB" id="9805828at2"/>
<keyword evidence="5 6" id="KW-0408">Iron</keyword>
<evidence type="ECO:0000256" key="1">
    <source>
        <dbReference type="ARBA" id="ARBA00022448"/>
    </source>
</evidence>
<dbReference type="EMBL" id="RKQK01000001">
    <property type="protein sequence ID" value="RPE71890.1"/>
    <property type="molecule type" value="Genomic_DNA"/>
</dbReference>
<gene>
    <name evidence="9" type="ORF">EDD53_1023</name>
</gene>